<accession>A0A246J4L6</accession>
<reference evidence="9 10" key="1">
    <citation type="journal article" date="2008" name="Int. J. Syst. Evol. Microbiol.">
        <title>Description of Roseateles aquatilis sp. nov. and Roseateles terrae sp. nov., in the class Betaproteobacteria, and emended description of the genus Roseateles.</title>
        <authorList>
            <person name="Gomila M."/>
            <person name="Bowien B."/>
            <person name="Falsen E."/>
            <person name="Moore E.R."/>
            <person name="Lalucat J."/>
        </authorList>
    </citation>
    <scope>NUCLEOTIDE SEQUENCE [LARGE SCALE GENOMIC DNA]</scope>
    <source>
        <strain evidence="9 10">CCUG 48205</strain>
    </source>
</reference>
<organism evidence="9 10">
    <name type="scientific">Roseateles aquatilis</name>
    <dbReference type="NCBI Taxonomy" id="431061"/>
    <lineage>
        <taxon>Bacteria</taxon>
        <taxon>Pseudomonadati</taxon>
        <taxon>Pseudomonadota</taxon>
        <taxon>Betaproteobacteria</taxon>
        <taxon>Burkholderiales</taxon>
        <taxon>Sphaerotilaceae</taxon>
        <taxon>Roseateles</taxon>
    </lineage>
</organism>
<gene>
    <name evidence="9" type="ORF">CDN99_18225</name>
</gene>
<evidence type="ECO:0000256" key="3">
    <source>
        <dbReference type="ARBA" id="ARBA00022989"/>
    </source>
</evidence>
<dbReference type="GO" id="GO:0005506">
    <property type="term" value="F:iron ion binding"/>
    <property type="evidence" value="ECO:0007669"/>
    <property type="project" value="InterPro"/>
</dbReference>
<evidence type="ECO:0000256" key="1">
    <source>
        <dbReference type="ARBA" id="ARBA00004127"/>
    </source>
</evidence>
<name>A0A246J4L6_9BURK</name>
<dbReference type="GO" id="GO:0006643">
    <property type="term" value="P:membrane lipid metabolic process"/>
    <property type="evidence" value="ECO:0007669"/>
    <property type="project" value="TreeGrafter"/>
</dbReference>
<dbReference type="GO" id="GO:0012505">
    <property type="term" value="C:endomembrane system"/>
    <property type="evidence" value="ECO:0007669"/>
    <property type="project" value="UniProtKB-SubCell"/>
</dbReference>
<dbReference type="GO" id="GO:0050479">
    <property type="term" value="F:glyceryl-ether monooxygenase activity"/>
    <property type="evidence" value="ECO:0007669"/>
    <property type="project" value="TreeGrafter"/>
</dbReference>
<evidence type="ECO:0000256" key="5">
    <source>
        <dbReference type="ARBA" id="ARBA00023098"/>
    </source>
</evidence>
<evidence type="ECO:0000259" key="8">
    <source>
        <dbReference type="Pfam" id="PF04116"/>
    </source>
</evidence>
<evidence type="ECO:0000313" key="10">
    <source>
        <dbReference type="Proteomes" id="UP000197468"/>
    </source>
</evidence>
<keyword evidence="10" id="KW-1185">Reference proteome</keyword>
<feature type="transmembrane region" description="Helical" evidence="7">
    <location>
        <begin position="138"/>
        <end position="165"/>
    </location>
</feature>
<dbReference type="PANTHER" id="PTHR21624:SF1">
    <property type="entry name" value="ALKYLGLYCEROL MONOOXYGENASE"/>
    <property type="match status" value="1"/>
</dbReference>
<comment type="caution">
    <text evidence="9">The sequence shown here is derived from an EMBL/GenBank/DDBJ whole genome shotgun (WGS) entry which is preliminary data.</text>
</comment>
<dbReference type="EMBL" id="NIOF01000009">
    <property type="protein sequence ID" value="OWQ87537.1"/>
    <property type="molecule type" value="Genomic_DNA"/>
</dbReference>
<keyword evidence="4" id="KW-0560">Oxidoreductase</keyword>
<dbReference type="Proteomes" id="UP000197468">
    <property type="component" value="Unassembled WGS sequence"/>
</dbReference>
<evidence type="ECO:0000256" key="2">
    <source>
        <dbReference type="ARBA" id="ARBA00022692"/>
    </source>
</evidence>
<feature type="transmembrane region" description="Helical" evidence="7">
    <location>
        <begin position="41"/>
        <end position="64"/>
    </location>
</feature>
<dbReference type="RefSeq" id="WP_088386319.1">
    <property type="nucleotide sequence ID" value="NZ_NIOF01000009.1"/>
</dbReference>
<keyword evidence="6 7" id="KW-0472">Membrane</keyword>
<dbReference type="PANTHER" id="PTHR21624">
    <property type="entry name" value="STEROL DESATURASE-RELATED PROTEIN"/>
    <property type="match status" value="1"/>
</dbReference>
<dbReference type="AlphaFoldDB" id="A0A246J4L6"/>
<keyword evidence="2 7" id="KW-0812">Transmembrane</keyword>
<dbReference type="OrthoDB" id="9770329at2"/>
<feature type="domain" description="Fatty acid hydroxylase" evidence="8">
    <location>
        <begin position="82"/>
        <end position="215"/>
    </location>
</feature>
<evidence type="ECO:0000313" key="9">
    <source>
        <dbReference type="EMBL" id="OWQ87537.1"/>
    </source>
</evidence>
<dbReference type="InterPro" id="IPR051689">
    <property type="entry name" value="Sterol_desaturase/TMEM195"/>
</dbReference>
<dbReference type="Pfam" id="PF04116">
    <property type="entry name" value="FA_hydroxylase"/>
    <property type="match status" value="1"/>
</dbReference>
<keyword evidence="5" id="KW-0443">Lipid metabolism</keyword>
<sequence length="352" mass="39529">MHRALLIALPVFALSMAFEWLWGRFKKRDNYSLADTISSLSQGLLSLAVAAITPLFQNGIYALVQPRIGLIPESAWSAPWGWVAAIVIYDFCDYWLHRVSHESALFWAAHTVHHQSEHFNLSTALRQESFYAVMGWPFFLPMALLGIPLEHYAVAGLFVLLYQFWIHTEHIGRLGWLDRIFSTPSNHRVHHAVNPRYLDKNYGAVLVIWDRMFGSFEEESEPCVYGTVTPLRSWNPIWAVGQFYAELFRRMRATPRTVDKLRVLFKAPGWSPPGAPAAHEPDGDRLAQAPFDPPVARADRWRAVALFIVTAAVSGAWLAADDLPWGLDLLAAGVVAAGLYGVGALLARGQRD</sequence>
<comment type="subcellular location">
    <subcellularLocation>
        <location evidence="1">Endomembrane system</location>
        <topology evidence="1">Multi-pass membrane protein</topology>
    </subcellularLocation>
</comment>
<evidence type="ECO:0000256" key="7">
    <source>
        <dbReference type="SAM" id="Phobius"/>
    </source>
</evidence>
<proteinExistence type="predicted"/>
<evidence type="ECO:0000256" key="4">
    <source>
        <dbReference type="ARBA" id="ARBA00023002"/>
    </source>
</evidence>
<keyword evidence="3 7" id="KW-1133">Transmembrane helix</keyword>
<dbReference type="GO" id="GO:0008610">
    <property type="term" value="P:lipid biosynthetic process"/>
    <property type="evidence" value="ECO:0007669"/>
    <property type="project" value="InterPro"/>
</dbReference>
<protein>
    <submittedName>
        <fullName evidence="9">Fatty acid hydroxylase</fullName>
    </submittedName>
</protein>
<feature type="transmembrane region" description="Helical" evidence="7">
    <location>
        <begin position="326"/>
        <end position="347"/>
    </location>
</feature>
<dbReference type="GO" id="GO:0016020">
    <property type="term" value="C:membrane"/>
    <property type="evidence" value="ECO:0007669"/>
    <property type="project" value="GOC"/>
</dbReference>
<dbReference type="InterPro" id="IPR006694">
    <property type="entry name" value="Fatty_acid_hydroxylase"/>
</dbReference>
<feature type="transmembrane region" description="Helical" evidence="7">
    <location>
        <begin position="303"/>
        <end position="320"/>
    </location>
</feature>
<evidence type="ECO:0000256" key="6">
    <source>
        <dbReference type="ARBA" id="ARBA00023136"/>
    </source>
</evidence>